<dbReference type="InterPro" id="IPR003959">
    <property type="entry name" value="ATPase_AAA_core"/>
</dbReference>
<keyword evidence="2" id="KW-0067">ATP-binding</keyword>
<dbReference type="EMBL" id="JACCHT010000002">
    <property type="protein sequence ID" value="NYT28087.1"/>
    <property type="molecule type" value="Genomic_DNA"/>
</dbReference>
<dbReference type="GO" id="GO:0016887">
    <property type="term" value="F:ATP hydrolysis activity"/>
    <property type="evidence" value="ECO:0007669"/>
    <property type="project" value="InterPro"/>
</dbReference>
<accession>A0A853F3X5</accession>
<evidence type="ECO:0000259" key="1">
    <source>
        <dbReference type="Pfam" id="PF13304"/>
    </source>
</evidence>
<dbReference type="SUPFAM" id="SSF52540">
    <property type="entry name" value="P-loop containing nucleoside triphosphate hydrolases"/>
    <property type="match status" value="1"/>
</dbReference>
<protein>
    <submittedName>
        <fullName evidence="2">ATP-binding protein</fullName>
    </submittedName>
</protein>
<evidence type="ECO:0000313" key="3">
    <source>
        <dbReference type="Proteomes" id="UP000568751"/>
    </source>
</evidence>
<dbReference type="InterPro" id="IPR027417">
    <property type="entry name" value="P-loop_NTPase"/>
</dbReference>
<sequence length="443" mass="51556">MQTLSITFKNHPLFEDQMIDLNESEIILLIGDNGIGKSLFVEECCLRGGRCATEVTPGNDFPEAQPNTEITLSFSEEDIKSFNEYLLKEKINIKIDTPTTITFKNNNKNGNLDFEVNNSTYSLPNHPKVFFNNFFHEISSNNMYEDNSAYENFGSGFILRRSYMSKDPIEKLKEHIEQHPNPEEDKRYIIDSIKTLSGIDLSRFVNAEDNAIGHAKTYSAGEFQIAMNSFYLALALSETKESKWLLIEEPENFLNPKLQKEYIERILYAGFSKRKTQIQKFITSHSPYVVQSIFNYEKNNSKLKILRFNKKEDGKVCISDVKLESATFNEINYLAFDFPTPEFHNELYGDLQEKAIEEKKNNGYEEKFDKWLVEKLKTKSLYTWKEIKKDGSIKGNSRTIQTYIRNSIHHPENKKNQPYSEQDLKLSIESMINLRRQLEETFA</sequence>
<dbReference type="AlphaFoldDB" id="A0A853F3X5"/>
<proteinExistence type="predicted"/>
<dbReference type="Proteomes" id="UP000568751">
    <property type="component" value="Unassembled WGS sequence"/>
</dbReference>
<reference evidence="2 3" key="1">
    <citation type="submission" date="2020-05" db="EMBL/GenBank/DDBJ databases">
        <title>Horizontal transmission and recombination maintain forever young bacterial symbiont genomes.</title>
        <authorList>
            <person name="Russell S.L."/>
            <person name="Pepper-Tunick E."/>
            <person name="Svedberg J."/>
            <person name="Byrne A."/>
            <person name="Ruelas Castillo J."/>
            <person name="Vollmers C."/>
            <person name="Beinart R.A."/>
            <person name="Corbett-Detig R."/>
        </authorList>
    </citation>
    <scope>NUCLEOTIDE SEQUENCE [LARGE SCALE GENOMIC DNA]</scope>
    <source>
        <strain evidence="2">455</strain>
    </source>
</reference>
<gene>
    <name evidence="2" type="ORF">H0A76_09505</name>
</gene>
<dbReference type="GO" id="GO:0005524">
    <property type="term" value="F:ATP binding"/>
    <property type="evidence" value="ECO:0007669"/>
    <property type="project" value="UniProtKB-KW"/>
</dbReference>
<organism evidence="2 3">
    <name type="scientific">Candidatus Thiodubiliella endoseptemdiera</name>
    <dbReference type="NCBI Taxonomy" id="2738886"/>
    <lineage>
        <taxon>Bacteria</taxon>
        <taxon>Pseudomonadati</taxon>
        <taxon>Pseudomonadota</taxon>
        <taxon>Gammaproteobacteria</taxon>
        <taxon>Candidatus Pseudothioglobaceae</taxon>
        <taxon>Candidatus Thiodubiliella</taxon>
    </lineage>
</organism>
<feature type="domain" description="ATPase AAA-type core" evidence="1">
    <location>
        <begin position="230"/>
        <end position="290"/>
    </location>
</feature>
<dbReference type="Gene3D" id="3.40.50.300">
    <property type="entry name" value="P-loop containing nucleotide triphosphate hydrolases"/>
    <property type="match status" value="1"/>
</dbReference>
<name>A0A853F3X5_9GAMM</name>
<dbReference type="Pfam" id="PF13304">
    <property type="entry name" value="AAA_21"/>
    <property type="match status" value="1"/>
</dbReference>
<dbReference type="PANTHER" id="PTHR43581:SF4">
    <property type="entry name" value="ATP_GTP PHOSPHATASE"/>
    <property type="match status" value="1"/>
</dbReference>
<evidence type="ECO:0000313" key="2">
    <source>
        <dbReference type="EMBL" id="NYT28087.1"/>
    </source>
</evidence>
<dbReference type="InterPro" id="IPR051396">
    <property type="entry name" value="Bact_Antivir_Def_Nuclease"/>
</dbReference>
<keyword evidence="2" id="KW-0547">Nucleotide-binding</keyword>
<comment type="caution">
    <text evidence="2">The sequence shown here is derived from an EMBL/GenBank/DDBJ whole genome shotgun (WGS) entry which is preliminary data.</text>
</comment>
<dbReference type="PANTHER" id="PTHR43581">
    <property type="entry name" value="ATP/GTP PHOSPHATASE"/>
    <property type="match status" value="1"/>
</dbReference>